<comment type="catalytic activity">
    <reaction evidence="8 9">
        <text>L-histidinol phosphate + 2-oxoglutarate = 3-(imidazol-4-yl)-2-oxopropyl phosphate + L-glutamate</text>
        <dbReference type="Rhea" id="RHEA:23744"/>
        <dbReference type="ChEBI" id="CHEBI:16810"/>
        <dbReference type="ChEBI" id="CHEBI:29985"/>
        <dbReference type="ChEBI" id="CHEBI:57766"/>
        <dbReference type="ChEBI" id="CHEBI:57980"/>
        <dbReference type="EC" id="2.6.1.9"/>
    </reaction>
</comment>
<evidence type="ECO:0000256" key="2">
    <source>
        <dbReference type="ARBA" id="ARBA00005011"/>
    </source>
</evidence>
<feature type="domain" description="Aminotransferase class I/classII large" evidence="10">
    <location>
        <begin position="29"/>
        <end position="354"/>
    </location>
</feature>
<gene>
    <name evidence="9" type="primary">hisC</name>
    <name evidence="11" type="ORF">SAMN05216241_11050</name>
</gene>
<dbReference type="SUPFAM" id="SSF53383">
    <property type="entry name" value="PLP-dependent transferases"/>
    <property type="match status" value="1"/>
</dbReference>
<evidence type="ECO:0000256" key="1">
    <source>
        <dbReference type="ARBA" id="ARBA00001933"/>
    </source>
</evidence>
<evidence type="ECO:0000256" key="6">
    <source>
        <dbReference type="ARBA" id="ARBA00022679"/>
    </source>
</evidence>
<proteinExistence type="inferred from homology"/>
<sequence>MPPQPRPGILATEPYQGGEKELPGFSRVARLASNENPFGASPRALEAYETAREGLNRYPDGHSAALRTAIGEVHGLDPARIVCGAGSDELIGLLTEAYAGPGDRVVYSRHGFLMYPIFATTAGATPVAAPEANLTTDVDAILARVTPETRAVFLANPNNPTGSYLSRASLERLHAGLPEDVLLVIDAAYAEYATAGDYSDGAELAARSGNVVVTRTFSKIYGLAGLRIGWAYGPPGIVDVLNRVRMPFNVATPAQEAGAAAVQDRDFVARSVAHNTQWRAWFRERAQAAGIEALPSEANFVLLRFADEDAAERALSTFKAGGVLVRQMGKYGLPDCLRVSIGGSEDMHMAADALDAFAGQPG</sequence>
<evidence type="ECO:0000259" key="10">
    <source>
        <dbReference type="Pfam" id="PF00155"/>
    </source>
</evidence>
<evidence type="ECO:0000256" key="9">
    <source>
        <dbReference type="HAMAP-Rule" id="MF_01023"/>
    </source>
</evidence>
<dbReference type="InterPro" id="IPR004839">
    <property type="entry name" value="Aminotransferase_I/II_large"/>
</dbReference>
<keyword evidence="5 9" id="KW-0032">Aminotransferase</keyword>
<dbReference type="HAMAP" id="MF_01023">
    <property type="entry name" value="HisC_aminotrans_2"/>
    <property type="match status" value="1"/>
</dbReference>
<dbReference type="UniPathway" id="UPA00031">
    <property type="reaction ID" value="UER00012"/>
</dbReference>
<evidence type="ECO:0000256" key="8">
    <source>
        <dbReference type="ARBA" id="ARBA00047481"/>
    </source>
</evidence>
<dbReference type="RefSeq" id="WP_090021173.1">
    <property type="nucleotide sequence ID" value="NZ_FNCE01000010.1"/>
</dbReference>
<dbReference type="NCBIfam" id="TIGR01141">
    <property type="entry name" value="hisC"/>
    <property type="match status" value="1"/>
</dbReference>
<evidence type="ECO:0000256" key="7">
    <source>
        <dbReference type="ARBA" id="ARBA00022898"/>
    </source>
</evidence>
<dbReference type="Proteomes" id="UP000199415">
    <property type="component" value="Unassembled WGS sequence"/>
</dbReference>
<evidence type="ECO:0000313" key="12">
    <source>
        <dbReference type="Proteomes" id="UP000199415"/>
    </source>
</evidence>
<dbReference type="InterPro" id="IPR015422">
    <property type="entry name" value="PyrdxlP-dep_Trfase_small"/>
</dbReference>
<dbReference type="GO" id="GO:0000105">
    <property type="term" value="P:L-histidine biosynthetic process"/>
    <property type="evidence" value="ECO:0007669"/>
    <property type="project" value="UniProtKB-UniRule"/>
</dbReference>
<dbReference type="Gene3D" id="3.90.1150.10">
    <property type="entry name" value="Aspartate Aminotransferase, domain 1"/>
    <property type="match status" value="1"/>
</dbReference>
<dbReference type="InterPro" id="IPR015424">
    <property type="entry name" value="PyrdxlP-dep_Trfase"/>
</dbReference>
<evidence type="ECO:0000256" key="3">
    <source>
        <dbReference type="ARBA" id="ARBA00007970"/>
    </source>
</evidence>
<comment type="cofactor">
    <cofactor evidence="1 9">
        <name>pyridoxal 5'-phosphate</name>
        <dbReference type="ChEBI" id="CHEBI:597326"/>
    </cofactor>
</comment>
<dbReference type="EMBL" id="FNCE01000010">
    <property type="protein sequence ID" value="SDG37994.1"/>
    <property type="molecule type" value="Genomic_DNA"/>
</dbReference>
<comment type="subunit">
    <text evidence="4 9">Homodimer.</text>
</comment>
<dbReference type="OrthoDB" id="9809616at2"/>
<protein>
    <recommendedName>
        <fullName evidence="9">Histidinol-phosphate aminotransferase</fullName>
        <ecNumber evidence="9">2.6.1.9</ecNumber>
    </recommendedName>
    <alternativeName>
        <fullName evidence="9">Imidazole acetol-phosphate transaminase</fullName>
    </alternativeName>
</protein>
<evidence type="ECO:0000313" key="11">
    <source>
        <dbReference type="EMBL" id="SDG37994.1"/>
    </source>
</evidence>
<dbReference type="GO" id="GO:0004400">
    <property type="term" value="F:histidinol-phosphate transaminase activity"/>
    <property type="evidence" value="ECO:0007669"/>
    <property type="project" value="UniProtKB-UniRule"/>
</dbReference>
<dbReference type="InterPro" id="IPR015421">
    <property type="entry name" value="PyrdxlP-dep_Trfase_major"/>
</dbReference>
<evidence type="ECO:0000256" key="5">
    <source>
        <dbReference type="ARBA" id="ARBA00022576"/>
    </source>
</evidence>
<dbReference type="InterPro" id="IPR050106">
    <property type="entry name" value="HistidinolP_aminotransfase"/>
</dbReference>
<keyword evidence="7 9" id="KW-0663">Pyridoxal phosphate</keyword>
<dbReference type="GO" id="GO:0030170">
    <property type="term" value="F:pyridoxal phosphate binding"/>
    <property type="evidence" value="ECO:0007669"/>
    <property type="project" value="InterPro"/>
</dbReference>
<keyword evidence="9" id="KW-0028">Amino-acid biosynthesis</keyword>
<dbReference type="InterPro" id="IPR005861">
    <property type="entry name" value="HisP_aminotrans"/>
</dbReference>
<keyword evidence="6 9" id="KW-0808">Transferase</keyword>
<dbReference type="PANTHER" id="PTHR43643">
    <property type="entry name" value="HISTIDINOL-PHOSPHATE AMINOTRANSFERASE 2"/>
    <property type="match status" value="1"/>
</dbReference>
<name>A0A1G7TSM7_9PROT</name>
<dbReference type="PANTHER" id="PTHR43643:SF3">
    <property type="entry name" value="HISTIDINOL-PHOSPHATE AMINOTRANSFERASE"/>
    <property type="match status" value="1"/>
</dbReference>
<keyword evidence="12" id="KW-1185">Reference proteome</keyword>
<accession>A0A1G7TSM7</accession>
<feature type="modified residue" description="N6-(pyridoxal phosphate)lysine" evidence="9">
    <location>
        <position position="219"/>
    </location>
</feature>
<evidence type="ECO:0000256" key="4">
    <source>
        <dbReference type="ARBA" id="ARBA00011738"/>
    </source>
</evidence>
<reference evidence="11 12" key="1">
    <citation type="submission" date="2016-10" db="EMBL/GenBank/DDBJ databases">
        <authorList>
            <person name="de Groot N.N."/>
        </authorList>
    </citation>
    <scope>NUCLEOTIDE SEQUENCE [LARGE SCALE GENOMIC DNA]</scope>
    <source>
        <strain evidence="11 12">DSM 25584</strain>
    </source>
</reference>
<dbReference type="CDD" id="cd00609">
    <property type="entry name" value="AAT_like"/>
    <property type="match status" value="1"/>
</dbReference>
<keyword evidence="9" id="KW-0368">Histidine biosynthesis</keyword>
<comment type="pathway">
    <text evidence="2 9">Amino-acid biosynthesis; L-histidine biosynthesis; L-histidine from 5-phospho-alpha-D-ribose 1-diphosphate: step 7/9.</text>
</comment>
<dbReference type="AlphaFoldDB" id="A0A1G7TSM7"/>
<dbReference type="Gene3D" id="3.40.640.10">
    <property type="entry name" value="Type I PLP-dependent aspartate aminotransferase-like (Major domain)"/>
    <property type="match status" value="1"/>
</dbReference>
<dbReference type="STRING" id="1082479.SAMN05216241_11050"/>
<dbReference type="EC" id="2.6.1.9" evidence="9"/>
<dbReference type="Pfam" id="PF00155">
    <property type="entry name" value="Aminotran_1_2"/>
    <property type="match status" value="1"/>
</dbReference>
<organism evidence="11 12">
    <name type="scientific">Limimonas halophila</name>
    <dbReference type="NCBI Taxonomy" id="1082479"/>
    <lineage>
        <taxon>Bacteria</taxon>
        <taxon>Pseudomonadati</taxon>
        <taxon>Pseudomonadota</taxon>
        <taxon>Alphaproteobacteria</taxon>
        <taxon>Rhodospirillales</taxon>
        <taxon>Rhodovibrionaceae</taxon>
        <taxon>Limimonas</taxon>
    </lineage>
</organism>
<comment type="similarity">
    <text evidence="3 9">Belongs to the class-II pyridoxal-phosphate-dependent aminotransferase family. Histidinol-phosphate aminotransferase subfamily.</text>
</comment>